<keyword evidence="4" id="KW-1185">Reference proteome</keyword>
<dbReference type="Pfam" id="PF08238">
    <property type="entry name" value="Sel1"/>
    <property type="match status" value="7"/>
</dbReference>
<evidence type="ECO:0000313" key="4">
    <source>
        <dbReference type="Proteomes" id="UP000266262"/>
    </source>
</evidence>
<reference evidence="1" key="1">
    <citation type="submission" date="2016-08" db="EMBL/GenBank/DDBJ databases">
        <authorList>
            <person name="Seilhamer J.J."/>
        </authorList>
    </citation>
    <scope>NUCLEOTIDE SEQUENCE [LARGE SCALE GENOMIC DNA]</scope>
    <source>
        <strain evidence="1">F0677</strain>
    </source>
</reference>
<dbReference type="Gene3D" id="1.25.40.10">
    <property type="entry name" value="Tetratricopeptide repeat domain"/>
    <property type="match status" value="3"/>
</dbReference>
<dbReference type="EMBL" id="CP017037">
    <property type="protein sequence ID" value="AOH39546.1"/>
    <property type="molecule type" value="Genomic_DNA"/>
</dbReference>
<evidence type="ECO:0000313" key="2">
    <source>
        <dbReference type="EMBL" id="RID94553.1"/>
    </source>
</evidence>
<dbReference type="InterPro" id="IPR006597">
    <property type="entry name" value="Sel1-like"/>
</dbReference>
<organism evidence="1 3">
    <name type="scientific">Dialister pneumosintes</name>
    <dbReference type="NCBI Taxonomy" id="39950"/>
    <lineage>
        <taxon>Bacteria</taxon>
        <taxon>Bacillati</taxon>
        <taxon>Bacillota</taxon>
        <taxon>Negativicutes</taxon>
        <taxon>Veillonellales</taxon>
        <taxon>Veillonellaceae</taxon>
        <taxon>Dialister</taxon>
    </lineage>
</organism>
<dbReference type="KEGG" id="dpn:BCB69_06060"/>
<dbReference type="PANTHER" id="PTHR11102">
    <property type="entry name" value="SEL-1-LIKE PROTEIN"/>
    <property type="match status" value="1"/>
</dbReference>
<dbReference type="InterPro" id="IPR050767">
    <property type="entry name" value="Sel1_AlgK"/>
</dbReference>
<dbReference type="AlphaFoldDB" id="A0A1B3WF54"/>
<sequence length="390" mass="44226">MSQTLSEKRFIQHEFKNAMAGLRRMAKNENTRGMYCLGELLIQDSLFTEKKEDRIEGVRLLAEGLLIGDPLCFVAYMRYDIGLRGVDLTSAKRAKVIAKAQEMMRDEQVESSLRIMAEEHDILAMMELGMAYAFGIMVKADRKQAVLWLERAADAGYWGAMLQVAGILMREQKDDVRKKAFSYVEKAAAMGDGLAEVRLGDCWHYGLGCERSFENARRYYDIACRRGSLLAVFSMARLYDDRVFPQRSEMQAAIWTEKAAQMGNVDAMCAMGDRNFYGIGVMKDLKKAEYWYKQAVKTKNGRGYFAIGRFKIYISKMSEGIKYMEKAAIAGWPEGYYVLGLMKMQGIGMKQDRRRGRVLLEQAAAAGVSAAREVIRNKGKVNFLQALQSI</sequence>
<reference evidence="2 4" key="3">
    <citation type="submission" date="2018-08" db="EMBL/GenBank/DDBJ databases">
        <title>Draft genome sequence of Dialister pneumosintes KCOM 1685.</title>
        <authorList>
            <person name="Kook J.-K."/>
            <person name="Park S.-N."/>
            <person name="Lim Y.K."/>
        </authorList>
    </citation>
    <scope>NUCLEOTIDE SEQUENCE [LARGE SCALE GENOMIC DNA]</scope>
    <source>
        <strain evidence="2 4">KCOM 1685</strain>
    </source>
</reference>
<dbReference type="EMBL" id="QWKU01000001">
    <property type="protein sequence ID" value="RID94553.1"/>
    <property type="molecule type" value="Genomic_DNA"/>
</dbReference>
<name>A0A1B3WF54_9FIRM</name>
<dbReference type="InterPro" id="IPR011990">
    <property type="entry name" value="TPR-like_helical_dom_sf"/>
</dbReference>
<dbReference type="Proteomes" id="UP000266262">
    <property type="component" value="Unassembled WGS sequence"/>
</dbReference>
<dbReference type="Proteomes" id="UP000094757">
    <property type="component" value="Chromosome"/>
</dbReference>
<evidence type="ECO:0000313" key="1">
    <source>
        <dbReference type="EMBL" id="AOH39546.1"/>
    </source>
</evidence>
<protein>
    <submittedName>
        <fullName evidence="2">Sel1 repeat family protein</fullName>
    </submittedName>
</protein>
<dbReference type="PANTHER" id="PTHR11102:SF160">
    <property type="entry name" value="ERAD-ASSOCIATED E3 UBIQUITIN-PROTEIN LIGASE COMPONENT HRD3"/>
    <property type="match status" value="1"/>
</dbReference>
<gene>
    <name evidence="1" type="ORF">BCB69_06060</name>
    <name evidence="2" type="ORF">DX915_03340</name>
</gene>
<reference evidence="3" key="2">
    <citation type="submission" date="2016-08" db="EMBL/GenBank/DDBJ databases">
        <authorList>
            <person name="Holder M.E."/>
            <person name="Ajami N.J."/>
            <person name="Petrosino J.F."/>
        </authorList>
    </citation>
    <scope>NUCLEOTIDE SEQUENCE [LARGE SCALE GENOMIC DNA]</scope>
    <source>
        <strain evidence="3">F0677</strain>
    </source>
</reference>
<dbReference type="SMART" id="SM00671">
    <property type="entry name" value="SEL1"/>
    <property type="match status" value="5"/>
</dbReference>
<dbReference type="SUPFAM" id="SSF81901">
    <property type="entry name" value="HCP-like"/>
    <property type="match status" value="2"/>
</dbReference>
<accession>A0A1B3WF54</accession>
<dbReference type="STRING" id="39950.BCB69_06060"/>
<evidence type="ECO:0000313" key="3">
    <source>
        <dbReference type="Proteomes" id="UP000094757"/>
    </source>
</evidence>
<dbReference type="OrthoDB" id="7056571at2"/>
<proteinExistence type="predicted"/>
<dbReference type="RefSeq" id="WP_022514026.1">
    <property type="nucleotide sequence ID" value="NZ_CP017037.1"/>
</dbReference>